<dbReference type="InterPro" id="IPR053159">
    <property type="entry name" value="Hybrid_Histidine_Kinase"/>
</dbReference>
<feature type="domain" description="Orc1-like AAA ATPase" evidence="2">
    <location>
        <begin position="345"/>
        <end position="527"/>
    </location>
</feature>
<evidence type="ECO:0000259" key="2">
    <source>
        <dbReference type="Pfam" id="PF13191"/>
    </source>
</evidence>
<dbReference type="PANTHER" id="PTHR43642:SF1">
    <property type="entry name" value="HYBRID SIGNAL TRANSDUCTION HISTIDINE KINASE G"/>
    <property type="match status" value="1"/>
</dbReference>
<dbReference type="InterPro" id="IPR027417">
    <property type="entry name" value="P-loop_NTPase"/>
</dbReference>
<comment type="caution">
    <text evidence="3">The sequence shown here is derived from an EMBL/GenBank/DDBJ whole genome shotgun (WGS) entry which is preliminary data.</text>
</comment>
<protein>
    <recommendedName>
        <fullName evidence="2">Orc1-like AAA ATPase domain-containing protein</fullName>
    </recommendedName>
</protein>
<evidence type="ECO:0000313" key="4">
    <source>
        <dbReference type="Proteomes" id="UP001516023"/>
    </source>
</evidence>
<dbReference type="PANTHER" id="PTHR43642">
    <property type="entry name" value="HYBRID SIGNAL TRANSDUCTION HISTIDINE KINASE G"/>
    <property type="match status" value="1"/>
</dbReference>
<reference evidence="3 4" key="1">
    <citation type="journal article" date="2020" name="G3 (Bethesda)">
        <title>Improved Reference Genome for Cyclotella cryptica CCMP332, a Model for Cell Wall Morphogenesis, Salinity Adaptation, and Lipid Production in Diatoms (Bacillariophyta).</title>
        <authorList>
            <person name="Roberts W.R."/>
            <person name="Downey K.M."/>
            <person name="Ruck E.C."/>
            <person name="Traller J.C."/>
            <person name="Alverson A.J."/>
        </authorList>
    </citation>
    <scope>NUCLEOTIDE SEQUENCE [LARGE SCALE GENOMIC DNA]</scope>
    <source>
        <strain evidence="3 4">CCMP332</strain>
    </source>
</reference>
<dbReference type="Proteomes" id="UP001516023">
    <property type="component" value="Unassembled WGS sequence"/>
</dbReference>
<name>A0ABD3R2E7_9STRA</name>
<evidence type="ECO:0000313" key="3">
    <source>
        <dbReference type="EMBL" id="KAL3805716.1"/>
    </source>
</evidence>
<gene>
    <name evidence="3" type="ORF">HJC23_005960</name>
</gene>
<accession>A0ABD3R2E7</accession>
<dbReference type="InterPro" id="IPR011990">
    <property type="entry name" value="TPR-like_helical_dom_sf"/>
</dbReference>
<dbReference type="InterPro" id="IPR041664">
    <property type="entry name" value="AAA_16"/>
</dbReference>
<dbReference type="Pfam" id="PF13191">
    <property type="entry name" value="AAA_16"/>
    <property type="match status" value="1"/>
</dbReference>
<organism evidence="3 4">
    <name type="scientific">Cyclotella cryptica</name>
    <dbReference type="NCBI Taxonomy" id="29204"/>
    <lineage>
        <taxon>Eukaryota</taxon>
        <taxon>Sar</taxon>
        <taxon>Stramenopiles</taxon>
        <taxon>Ochrophyta</taxon>
        <taxon>Bacillariophyta</taxon>
        <taxon>Coscinodiscophyceae</taxon>
        <taxon>Thalassiosirophycidae</taxon>
        <taxon>Stephanodiscales</taxon>
        <taxon>Stephanodiscaceae</taxon>
        <taxon>Cyclotella</taxon>
    </lineage>
</organism>
<proteinExistence type="predicted"/>
<feature type="region of interest" description="Disordered" evidence="1">
    <location>
        <begin position="1"/>
        <end position="22"/>
    </location>
</feature>
<dbReference type="SUPFAM" id="SSF48452">
    <property type="entry name" value="TPR-like"/>
    <property type="match status" value="1"/>
</dbReference>
<sequence>MNAPQMTDLPPARSSPSSSVGPLPAQVSAFVDKKDYTTSPAVPLRQWAINHQKMPPDLMLQRDAILAKITVAYAIGKLLEHLRIIVSGYSKDQIESLCSVDNFVVCMSEHGTSHDGWEVMSITMISPPLTLKLVSTSFTRSNFFESANDEDCGRTVEAVIATHSLSCCSKTAFKDETLDDKFLCYSFGVLLDFIFFGGSLLDVTMKPGPHENEKEDEEPSDVILEESRPAKFACIPSRCEDSFSGALSLSSPDAGNHNGSDAISVKASLHTHPSFASLPAISRLVVDLLNCECEIDPFGSDDSYSSFEEAIHDLHLLLQDPKSYLFERINPRPQNEMLTFANDKMYGRTSEVSALTDAFCKVALSGTSEAFLIGGFSGCGKTRLVQSVFHSVFSAGGMVVNGKFDQTSSCPLNAVLSAFDDLCILIADRNSEEYSRKVYQLLVAEFGTSFHLLVHVLPNVLRLSSSPSTALSLDGDVLNEGEVNFYSLCDIIKRFMRVVSSASCPVMLFLDDLQWADPISLGVVHTVLSDLKGANCMFFVGSYRDNEVKPSHIIFGFCDQLSAFEVPITTIHLDGMPEDDVNLMISGAFGIFPRLCRSLSQIVFRKTGGNPFFVKTFLRSLADKGLLKYSLRSRSWVWSDNKINAESVTPNVLDLVTAKMTTLSQNVQSALQVAACFGIKIKCSIVQDLSKSPQHSSLLSDINEAVQDGFMDLDADGSHYRFVHDKVREAAYGMIRCECKNRYHFDVGMTLLSSCEGQIHEKSDTLFTIIDQINHGVPSLVCCESQRISIAKLNYEACSKAMQSFNYTSAYTHSKAAISLLPDDSWKTQYDLNLIVHFLFAKAAHPCKKVVEARDSLNKILYHADCIGTKLDAYTILESILLSASAFKEMQQLFTTIRGALNSLGENIPDEHTASQELTNEVNSAKKCFEMESDDSLLNIHKSGSKKDCFIIHAYNILVRLAWNAKLKSYNYFVARWVRFCLKSKAASKYVPVAYATFASVLCEDRNIQNLQLGYRIGKLSLKMIDHNNSATSELPLVYLLHYGHIAIMFEPIQACIDMHRRACKIGLQCGKAFLAALHKQFLIVREMLVGTNLLAIKEEIEFELKMTSHHSFPILGKLLPIHYTTVMTLIGDKSEGFSHHPDDMCSDVQLFENDSAYLFSQMFVSTHLGFFERAKRLGERWEVLCKSRTMLSNLRASVISFYYALALIAWQRKNKWKNVPNNINSLLEVVVNAAKCSAWNFNNKVSLLKAELYSFRCKNSEAEVEYDVAIKLARASRFVHEEALAYELAGKHYERLNNTEKALARFQQARRCYKNWGSQRKSNQLAEKIDKLQC</sequence>
<evidence type="ECO:0000256" key="1">
    <source>
        <dbReference type="SAM" id="MobiDB-lite"/>
    </source>
</evidence>
<dbReference type="SUPFAM" id="SSF52540">
    <property type="entry name" value="P-loop containing nucleoside triphosphate hydrolases"/>
    <property type="match status" value="1"/>
</dbReference>
<dbReference type="EMBL" id="JABMIG020000002">
    <property type="protein sequence ID" value="KAL3805716.1"/>
    <property type="molecule type" value="Genomic_DNA"/>
</dbReference>
<keyword evidence="4" id="KW-1185">Reference proteome</keyword>